<name>A0A9C6WPY4_FRAOC</name>
<gene>
    <name evidence="5 6" type="primary">LOC113211273</name>
</gene>
<dbReference type="Pfam" id="PF12796">
    <property type="entry name" value="Ank_2"/>
    <property type="match status" value="3"/>
</dbReference>
<dbReference type="PROSITE" id="PS50297">
    <property type="entry name" value="ANK_REP_REGION"/>
    <property type="match status" value="4"/>
</dbReference>
<dbReference type="Pfam" id="PF00023">
    <property type="entry name" value="Ank"/>
    <property type="match status" value="1"/>
</dbReference>
<reference evidence="5 6" key="1">
    <citation type="submission" date="2025-04" db="UniProtKB">
        <authorList>
            <consortium name="RefSeq"/>
        </authorList>
    </citation>
    <scope>IDENTIFICATION</scope>
    <source>
        <tissue evidence="5 6">Whole organism</tissue>
    </source>
</reference>
<dbReference type="SUPFAM" id="SSF48403">
    <property type="entry name" value="Ankyrin repeat"/>
    <property type="match status" value="2"/>
</dbReference>
<dbReference type="CDD" id="cd22744">
    <property type="entry name" value="OTU"/>
    <property type="match status" value="1"/>
</dbReference>
<keyword evidence="2 3" id="KW-0040">ANK repeat</keyword>
<dbReference type="Gene3D" id="1.25.40.20">
    <property type="entry name" value="Ankyrin repeat-containing domain"/>
    <property type="match status" value="4"/>
</dbReference>
<dbReference type="InterPro" id="IPR036770">
    <property type="entry name" value="Ankyrin_rpt-contain_sf"/>
</dbReference>
<dbReference type="PROSITE" id="PS50088">
    <property type="entry name" value="ANK_REPEAT"/>
    <property type="match status" value="5"/>
</dbReference>
<dbReference type="PRINTS" id="PR01415">
    <property type="entry name" value="ANKYRIN"/>
</dbReference>
<feature type="repeat" description="ANK" evidence="3">
    <location>
        <begin position="1045"/>
        <end position="1077"/>
    </location>
</feature>
<evidence type="ECO:0000313" key="6">
    <source>
        <dbReference type="RefSeq" id="XP_052124023.1"/>
    </source>
</evidence>
<dbReference type="RefSeq" id="XP_052124022.1">
    <property type="nucleotide sequence ID" value="XM_052268062.1"/>
</dbReference>
<dbReference type="InterPro" id="IPR002110">
    <property type="entry name" value="Ankyrin_rpt"/>
</dbReference>
<dbReference type="PANTHER" id="PTHR24123">
    <property type="entry name" value="ANKYRIN REPEAT-CONTAINING"/>
    <property type="match status" value="1"/>
</dbReference>
<feature type="repeat" description="ANK" evidence="3">
    <location>
        <begin position="911"/>
        <end position="936"/>
    </location>
</feature>
<dbReference type="GeneID" id="113211273"/>
<feature type="repeat" description="ANK" evidence="3">
    <location>
        <begin position="815"/>
        <end position="842"/>
    </location>
</feature>
<feature type="repeat" description="ANK" evidence="3">
    <location>
        <begin position="1145"/>
        <end position="1171"/>
    </location>
</feature>
<evidence type="ECO:0000256" key="1">
    <source>
        <dbReference type="ARBA" id="ARBA00022737"/>
    </source>
</evidence>
<accession>A0A9C6WPY4</accession>
<dbReference type="OrthoDB" id="194358at2759"/>
<evidence type="ECO:0000256" key="3">
    <source>
        <dbReference type="PROSITE-ProRule" id="PRU00023"/>
    </source>
</evidence>
<dbReference type="RefSeq" id="XP_052124023.1">
    <property type="nucleotide sequence ID" value="XM_052268063.1"/>
</dbReference>
<feature type="repeat" description="ANK" evidence="3">
    <location>
        <begin position="881"/>
        <end position="910"/>
    </location>
</feature>
<proteinExistence type="predicted"/>
<keyword evidence="1" id="KW-0677">Repeat</keyword>
<dbReference type="InterPro" id="IPR051165">
    <property type="entry name" value="Multifunctional_ANK_Repeat"/>
</dbReference>
<evidence type="ECO:0000313" key="5">
    <source>
        <dbReference type="RefSeq" id="XP_052124022.1"/>
    </source>
</evidence>
<keyword evidence="4" id="KW-1185">Reference proteome</keyword>
<dbReference type="PANTHER" id="PTHR24123:SF33">
    <property type="entry name" value="PROTEIN HOS4"/>
    <property type="match status" value="1"/>
</dbReference>
<dbReference type="KEGG" id="foc:113211273"/>
<protein>
    <submittedName>
        <fullName evidence="5 6">Uncharacterized protein LOC113211273</fullName>
    </submittedName>
</protein>
<organism evidence="4 5">
    <name type="scientific">Frankliniella occidentalis</name>
    <name type="common">Western flower thrips</name>
    <name type="synonym">Euthrips occidentalis</name>
    <dbReference type="NCBI Taxonomy" id="133901"/>
    <lineage>
        <taxon>Eukaryota</taxon>
        <taxon>Metazoa</taxon>
        <taxon>Ecdysozoa</taxon>
        <taxon>Arthropoda</taxon>
        <taxon>Hexapoda</taxon>
        <taxon>Insecta</taxon>
        <taxon>Pterygota</taxon>
        <taxon>Neoptera</taxon>
        <taxon>Paraneoptera</taxon>
        <taxon>Thysanoptera</taxon>
        <taxon>Terebrantia</taxon>
        <taxon>Thripoidea</taxon>
        <taxon>Thripidae</taxon>
        <taxon>Frankliniella</taxon>
    </lineage>
</organism>
<evidence type="ECO:0000313" key="4">
    <source>
        <dbReference type="Proteomes" id="UP000504606"/>
    </source>
</evidence>
<dbReference type="SMART" id="SM00248">
    <property type="entry name" value="ANK"/>
    <property type="match status" value="9"/>
</dbReference>
<sequence length="1512" mass="165464">MEGDREREVTCMKADGNCYFYAVTATGGVQDDVAAEAGGPSGLRHAAELRRQAAEYIRANPDVFEAVSLAAAADDPGGYARYTEAAPGGGVRLADSRGAAGRLASWLQRDSVEEAPAAARRARTAVYFSFEAQRGPDAPPDAQQDAPVGEVYGVSLVTVWQDGVRKLHHGSVGAASLPGALLALMGTGDMEFFLFLAGSLGRSFGKRAMEDGLDEAWRTARALNLPLSADMERCVVFNLVMLRYVLSREYPTSDVPPAADAHERWHELWGRVALLLEYSRRLQDELERLQCDDGVPGCADLSVMLVRLCTLALRNAKRSFAATYKEVPWEEMEYLLVMFIKGRTVLVTLAHWVASVRSTAAHLRCFRDRVETYVVVHRAEPNPEVAMKRLQKEPRKERAVILAGVVDGALTDLRKDFALLMDWQSLMEITETLGIASEVLDILEDADWAAWGWLALRWALFVVGERVKYSWTSPNLSPRWAGLIEALAPGGVLKIMSTIRDDQEHGKDGSNAKTLVLSEIKKSERAKLREELLKLANAARAALEAAVSEVECSDDNDWDGQERVTVTKRDSEGRKDLIGEELLKILEPAKHKAEGAFEAIRALAHREIEPHLRAACIVDKFLSFAREHIPEAAPRVRRLLLNKSAENIESFHAVLREVTPPSVSSPLETLRRALTAVDAAPEGQLRDFAFCGALRELASRWHEDDQVVPTAVPFSPALFGRQLRNYLNHLDEGLFVCSPQEIPVLYNLLQRKYIPLEQGARPRLRDPWWSRAENERLRRLVELKSDMFRYAREGELGELQRLVENGAYLSVRDCQDRTLLHAAAQGGQVHVVEWLLGLGAEVVDPLAKDWRGYTALYDAGTTAVAEALLNAGPVHQNGIFTPLHHAAWCGRAEVVAVLLKGSRDLDAEDNERRTPLHWAALHGHDQVVRLLLEAGARCQADVHGHTPLVFAAFSGSAPTVRLLLGATPPPADEDCWRAAMLTAWFASEEACFALLDELEARGLLQWGPAAREALLQTGFGGSSAIALRLLGLSPDALREGLMSDTGAAVLQAAAFVGRADLVRTLLRCGADPLCKDAGGVTALATAAVGASGVGGVPDTVTALVERIPRGDLQAALAQALCSAAKFGRLGTVQRLVHHGADVNAEGGTPLGWAARSGHTEVVRWLLQRGADPCLGRLGAPLHMAAAHGRLGVVKVLVPPLHGGEEGQGEPGSEEPSALRVAVQDGSREDVERILRRFVEHLRPLSSRYTKEDRLRDKAEATAALRRKEKEDDERLRLLQQLDSDGQTALHCASAVSALPVVEYLLDREGELLRPVYSKHKNIGVPRLDGLSVYSRDAGGGTALEGGVLGLCAPSVAEALLKRMGDTMWMALGHKDLQEVRSMAEEALEHATLRPDSGRLVRALCGWLSRSGEGLLSGKGEEGLQDMRRCVLARARWRRALRRVQRRAATPMDQEDQRLAVVMSMFAYLEAGARGETAVQLLSQWLCDLSEDDVGESKVLEISEAVDVLRQFK</sequence>
<dbReference type="Proteomes" id="UP000504606">
    <property type="component" value="Unplaced"/>
</dbReference>
<evidence type="ECO:0000256" key="2">
    <source>
        <dbReference type="ARBA" id="ARBA00023043"/>
    </source>
</evidence>